<dbReference type="PANTHER" id="PTHR43745:SF2">
    <property type="entry name" value="NITROREDUCTASE MJ1384-RELATED"/>
    <property type="match status" value="1"/>
</dbReference>
<dbReference type="InterPro" id="IPR052544">
    <property type="entry name" value="Bacteriocin_Proc_Enz"/>
</dbReference>
<evidence type="ECO:0000256" key="1">
    <source>
        <dbReference type="SAM" id="MobiDB-lite"/>
    </source>
</evidence>
<feature type="region of interest" description="Disordered" evidence="1">
    <location>
        <begin position="250"/>
        <end position="317"/>
    </location>
</feature>
<protein>
    <submittedName>
        <fullName evidence="2">SagB family peptide dehydrogenase</fullName>
    </submittedName>
</protein>
<dbReference type="PANTHER" id="PTHR43745">
    <property type="entry name" value="NITROREDUCTASE MJ1384-RELATED"/>
    <property type="match status" value="1"/>
</dbReference>
<reference evidence="2 3" key="1">
    <citation type="submission" date="2020-11" db="EMBL/GenBank/DDBJ databases">
        <title>A novel isolate from a Black sea contaminated sediment with potential to produce alkanes: Plantactinospora alkalitolerans sp. nov.</title>
        <authorList>
            <person name="Carro L."/>
            <person name="Veyisoglu A."/>
            <person name="Guven K."/>
            <person name="Schumann P."/>
            <person name="Klenk H.-P."/>
            <person name="Sahin N."/>
        </authorList>
    </citation>
    <scope>NUCLEOTIDE SEQUENCE [LARGE SCALE GENOMIC DNA]</scope>
    <source>
        <strain evidence="2 3">S1510</strain>
    </source>
</reference>
<keyword evidence="3" id="KW-1185">Reference proteome</keyword>
<dbReference type="Proteomes" id="UP000638560">
    <property type="component" value="Unassembled WGS sequence"/>
</dbReference>
<organism evidence="2 3">
    <name type="scientific">Plantactinospora alkalitolerans</name>
    <dbReference type="NCBI Taxonomy" id="2789879"/>
    <lineage>
        <taxon>Bacteria</taxon>
        <taxon>Bacillati</taxon>
        <taxon>Actinomycetota</taxon>
        <taxon>Actinomycetes</taxon>
        <taxon>Micromonosporales</taxon>
        <taxon>Micromonosporaceae</taxon>
        <taxon>Plantactinospora</taxon>
    </lineage>
</organism>
<evidence type="ECO:0000313" key="3">
    <source>
        <dbReference type="Proteomes" id="UP000638560"/>
    </source>
</evidence>
<gene>
    <name evidence="2" type="ORF">I0C86_32885</name>
</gene>
<dbReference type="Gene3D" id="3.40.109.10">
    <property type="entry name" value="NADH Oxidase"/>
    <property type="match status" value="1"/>
</dbReference>
<sequence length="317" mass="32880">MAEPTEPVDDEPVRRYLRALTESGPRPADEVSAGARYKRYLDTNRYVLPWTSALPTGTADTATPTGPGGAELLGALLVDLLGIVRLIWSLPIEATGRVSAGPPRLLLGRPAPSGGALHPIEAYLGCGGGVGPPAGLYHYDPVHHALVRVRADDHRAALVGTLAAPPTAVPDVVLVLTAVFTRTMARYGDFGYRLQCQETGILLAQALAVAQRLRLPASAHLRFAGTDADRLLGLDGSREGVLAMLGLTMPEPGLPDPTEPTVPTAAELAGRPAAAEARPPDPMPAGLPAAVLHRAGRDGAVRTGGPAPTDQAAPKPA</sequence>
<comment type="caution">
    <text evidence="2">The sequence shown here is derived from an EMBL/GenBank/DDBJ whole genome shotgun (WGS) entry which is preliminary data.</text>
</comment>
<dbReference type="RefSeq" id="WP_196205201.1">
    <property type="nucleotide sequence ID" value="NZ_JADPUN010000286.1"/>
</dbReference>
<dbReference type="InterPro" id="IPR020051">
    <property type="entry name" value="SagB-type_dehydrogenase"/>
</dbReference>
<dbReference type="NCBIfam" id="TIGR03605">
    <property type="entry name" value="antibiot_sagB"/>
    <property type="match status" value="1"/>
</dbReference>
<proteinExistence type="predicted"/>
<dbReference type="CDD" id="cd02142">
    <property type="entry name" value="McbC_SagB-like_oxidoreductase"/>
    <property type="match status" value="1"/>
</dbReference>
<accession>A0ABS0H5E7</accession>
<evidence type="ECO:0000313" key="2">
    <source>
        <dbReference type="EMBL" id="MBF9133695.1"/>
    </source>
</evidence>
<dbReference type="InterPro" id="IPR000415">
    <property type="entry name" value="Nitroreductase-like"/>
</dbReference>
<feature type="compositionally biased region" description="Low complexity" evidence="1">
    <location>
        <begin position="263"/>
        <end position="277"/>
    </location>
</feature>
<feature type="non-terminal residue" evidence="2">
    <location>
        <position position="317"/>
    </location>
</feature>
<name>A0ABS0H5E7_9ACTN</name>
<dbReference type="EMBL" id="JADPUN010000286">
    <property type="protein sequence ID" value="MBF9133695.1"/>
    <property type="molecule type" value="Genomic_DNA"/>
</dbReference>